<sequence>MTVQFHRFFSTHTIYVTLDDGNAYKLNPKDLSREMIDQIPNNTKESPIMVLHKKQFDMAKDYLMNIDSPFRILVDEAEDYKDIGFISEKEFIEYKNKIQDIN</sequence>
<proteinExistence type="predicted"/>
<evidence type="ECO:0000313" key="1">
    <source>
        <dbReference type="EMBL" id="MPM99167.1"/>
    </source>
</evidence>
<reference evidence="1" key="1">
    <citation type="submission" date="2019-08" db="EMBL/GenBank/DDBJ databases">
        <authorList>
            <person name="Kucharzyk K."/>
            <person name="Murdoch R.W."/>
            <person name="Higgins S."/>
            <person name="Loffler F."/>
        </authorList>
    </citation>
    <scope>NUCLEOTIDE SEQUENCE</scope>
</reference>
<dbReference type="AlphaFoldDB" id="A0A645EB08"/>
<dbReference type="EMBL" id="VSSQ01045275">
    <property type="protein sequence ID" value="MPM99167.1"/>
    <property type="molecule type" value="Genomic_DNA"/>
</dbReference>
<organism evidence="1">
    <name type="scientific">bioreactor metagenome</name>
    <dbReference type="NCBI Taxonomy" id="1076179"/>
    <lineage>
        <taxon>unclassified sequences</taxon>
        <taxon>metagenomes</taxon>
        <taxon>ecological metagenomes</taxon>
    </lineage>
</organism>
<gene>
    <name evidence="1" type="ORF">SDC9_146358</name>
</gene>
<comment type="caution">
    <text evidence="1">The sequence shown here is derived from an EMBL/GenBank/DDBJ whole genome shotgun (WGS) entry which is preliminary data.</text>
</comment>
<protein>
    <submittedName>
        <fullName evidence="1">Uncharacterized protein</fullName>
    </submittedName>
</protein>
<accession>A0A645EB08</accession>
<name>A0A645EB08_9ZZZZ</name>